<evidence type="ECO:0000313" key="4">
    <source>
        <dbReference type="EMBL" id="CAD9077001.1"/>
    </source>
</evidence>
<dbReference type="PROSITE" id="PS50112">
    <property type="entry name" value="PAS"/>
    <property type="match status" value="1"/>
</dbReference>
<feature type="coiled-coil region" evidence="1">
    <location>
        <begin position="474"/>
        <end position="501"/>
    </location>
</feature>
<name>A0A7S1KLA2_9EUKA</name>
<reference evidence="4" key="1">
    <citation type="submission" date="2021-01" db="EMBL/GenBank/DDBJ databases">
        <authorList>
            <person name="Corre E."/>
            <person name="Pelletier E."/>
            <person name="Niang G."/>
            <person name="Scheremetjew M."/>
            <person name="Finn R."/>
            <person name="Kale V."/>
            <person name="Holt S."/>
            <person name="Cochrane G."/>
            <person name="Meng A."/>
            <person name="Brown T."/>
            <person name="Cohen L."/>
        </authorList>
    </citation>
    <scope>NUCLEOTIDE SEQUENCE</scope>
    <source>
        <strain evidence="4">WS</strain>
    </source>
</reference>
<dbReference type="AlphaFoldDB" id="A0A7S1KLA2"/>
<accession>A0A7S1KLA2</accession>
<dbReference type="InterPro" id="IPR035965">
    <property type="entry name" value="PAS-like_dom_sf"/>
</dbReference>
<feature type="region of interest" description="Disordered" evidence="2">
    <location>
        <begin position="1"/>
        <end position="26"/>
    </location>
</feature>
<evidence type="ECO:0000256" key="2">
    <source>
        <dbReference type="SAM" id="MobiDB-lite"/>
    </source>
</evidence>
<feature type="compositionally biased region" description="Low complexity" evidence="2">
    <location>
        <begin position="209"/>
        <end position="222"/>
    </location>
</feature>
<feature type="region of interest" description="Disordered" evidence="2">
    <location>
        <begin position="132"/>
        <end position="252"/>
    </location>
</feature>
<feature type="region of interest" description="Disordered" evidence="2">
    <location>
        <begin position="524"/>
        <end position="546"/>
    </location>
</feature>
<gene>
    <name evidence="4" type="ORF">PCOS0759_LOCUS232</name>
</gene>
<proteinExistence type="predicted"/>
<dbReference type="InterPro" id="IPR000014">
    <property type="entry name" value="PAS"/>
</dbReference>
<evidence type="ECO:0000256" key="1">
    <source>
        <dbReference type="SAM" id="Coils"/>
    </source>
</evidence>
<keyword evidence="1" id="KW-0175">Coiled coil</keyword>
<feature type="domain" description="PAS" evidence="3">
    <location>
        <begin position="559"/>
        <end position="590"/>
    </location>
</feature>
<feature type="region of interest" description="Disordered" evidence="2">
    <location>
        <begin position="278"/>
        <end position="354"/>
    </location>
</feature>
<feature type="compositionally biased region" description="Polar residues" evidence="2">
    <location>
        <begin position="146"/>
        <end position="184"/>
    </location>
</feature>
<feature type="compositionally biased region" description="Polar residues" evidence="2">
    <location>
        <begin position="333"/>
        <end position="354"/>
    </location>
</feature>
<feature type="compositionally biased region" description="Low complexity" evidence="2">
    <location>
        <begin position="287"/>
        <end position="299"/>
    </location>
</feature>
<dbReference type="CDD" id="cd00130">
    <property type="entry name" value="PAS"/>
    <property type="match status" value="1"/>
</dbReference>
<dbReference type="Gene3D" id="3.30.450.20">
    <property type="entry name" value="PAS domain"/>
    <property type="match status" value="1"/>
</dbReference>
<feature type="compositionally biased region" description="Polar residues" evidence="2">
    <location>
        <begin position="191"/>
        <end position="208"/>
    </location>
</feature>
<organism evidence="4">
    <name type="scientific">Percolomonas cosmopolitus</name>
    <dbReference type="NCBI Taxonomy" id="63605"/>
    <lineage>
        <taxon>Eukaryota</taxon>
        <taxon>Discoba</taxon>
        <taxon>Heterolobosea</taxon>
        <taxon>Tetramitia</taxon>
        <taxon>Eutetramitia</taxon>
        <taxon>Percolomonadidae</taxon>
        <taxon>Percolomonas</taxon>
    </lineage>
</organism>
<dbReference type="EMBL" id="HBGD01000300">
    <property type="protein sequence ID" value="CAD9077001.1"/>
    <property type="molecule type" value="Transcribed_RNA"/>
</dbReference>
<feature type="compositionally biased region" description="Polar residues" evidence="2">
    <location>
        <begin position="14"/>
        <end position="23"/>
    </location>
</feature>
<protein>
    <recommendedName>
        <fullName evidence="3">PAS domain-containing protein</fullName>
    </recommendedName>
</protein>
<sequence>MTSEESASTKRDTFTLSTSSQLSHPCKYTEKNQETLFPNTRHIRLYDEALPDNFPKKNHSPTHKQVTRRDFATGEPFLQHAHDSTTIRYHISPHPNTSHSTLSTGDSLREFSMQPERSSDTSAEGETKLVDDAFHPSKHGPPGGSHATSTWDSTMQHTSPSTNPHQSNPSSRSTQHQQQTVSHNPQRRFPPNSSSGGHQFDYSQSAFESSSSAPVPVPNLVVRGRQEDSFSGEQVPSERTHQELSAQHAATLAQPESGWPFLQSSSFTTQPLAATTIIPPSNSLDDSTNSASSEVSFSSNPKKRKRRESASDEPKVAWGRRGSASFTHHICQSPPQHSPQHYTVESSNSTHHTLSSRNVAPHFENFSLTREDFLSVSHLSQEEAAELFGISLSTFKRRLRSLQPKIKWPSKKDRKLFVRHSQKIQNMCHMIIDRNASLLHTMGVNQSSDDLDLIMDSDLRTSSRKLSPTMREQLRSIRQENQELFEQLQEILRRIELMFEQSCFYRNMAEAFFFGDLKELPGPWNEETPPSIGTDSDLKSQKASHRSKQLGKRTFLDKSALYLSDAHGRIVACNSAFLELTGFSWKDFQGANNEGDNISETQIYLRTSYTNQRSLQHLLHIWYTSGVVHTMIPAMSLCTKDGNIVTVSHECRLITDNRQQLYTWHELTTQDRHSDVQFPWLIQLDGTDVHKQFVSKNSRNIEFSFEERSQEQAYLFHALYYGIQQHKRRDALRMSAIAGNSSP</sequence>
<dbReference type="SUPFAM" id="SSF55785">
    <property type="entry name" value="PYP-like sensor domain (PAS domain)"/>
    <property type="match status" value="1"/>
</dbReference>
<evidence type="ECO:0000259" key="3">
    <source>
        <dbReference type="PROSITE" id="PS50112"/>
    </source>
</evidence>